<dbReference type="Pfam" id="PF02368">
    <property type="entry name" value="Big_2"/>
    <property type="match status" value="3"/>
</dbReference>
<accession>A0A9D1XND3</accession>
<evidence type="ECO:0000259" key="3">
    <source>
        <dbReference type="PROSITE" id="PS50022"/>
    </source>
</evidence>
<dbReference type="InterPro" id="IPR008964">
    <property type="entry name" value="Invasin/intimin_cell_adhesion"/>
</dbReference>
<evidence type="ECO:0000313" key="4">
    <source>
        <dbReference type="EMBL" id="HIX81140.1"/>
    </source>
</evidence>
<feature type="transmembrane region" description="Helical" evidence="1">
    <location>
        <begin position="1701"/>
        <end position="1719"/>
    </location>
</feature>
<reference evidence="4" key="1">
    <citation type="journal article" date="2021" name="PeerJ">
        <title>Extensive microbial diversity within the chicken gut microbiome revealed by metagenomics and culture.</title>
        <authorList>
            <person name="Gilroy R."/>
            <person name="Ravi A."/>
            <person name="Getino M."/>
            <person name="Pursley I."/>
            <person name="Horton D.L."/>
            <person name="Alikhan N.F."/>
            <person name="Baker D."/>
            <person name="Gharbi K."/>
            <person name="Hall N."/>
            <person name="Watson M."/>
            <person name="Adriaenssens E.M."/>
            <person name="Foster-Nyarko E."/>
            <person name="Jarju S."/>
            <person name="Secka A."/>
            <person name="Antonio M."/>
            <person name="Oren A."/>
            <person name="Chaudhuri R.R."/>
            <person name="La Ragione R."/>
            <person name="Hildebrand F."/>
            <person name="Pallen M.J."/>
        </authorList>
    </citation>
    <scope>NUCLEOTIDE SEQUENCE</scope>
    <source>
        <strain evidence="4">ChiGjej1B1-14440</strain>
    </source>
</reference>
<dbReference type="PROSITE" id="PS50022">
    <property type="entry name" value="FA58C_3"/>
    <property type="match status" value="1"/>
</dbReference>
<dbReference type="Gene3D" id="1.20.1270.90">
    <property type="entry name" value="AF1782-like"/>
    <property type="match status" value="3"/>
</dbReference>
<evidence type="ECO:0000256" key="1">
    <source>
        <dbReference type="SAM" id="Phobius"/>
    </source>
</evidence>
<name>A0A9D1XND3_9FIRM</name>
<keyword evidence="2" id="KW-0732">Signal</keyword>
<comment type="caution">
    <text evidence="4">The sequence shown here is derived from an EMBL/GenBank/DDBJ whole genome shotgun (WGS) entry which is preliminary data.</text>
</comment>
<dbReference type="Proteomes" id="UP000886724">
    <property type="component" value="Unassembled WGS sequence"/>
</dbReference>
<protein>
    <submittedName>
        <fullName evidence="4">Ig-like domain-containing protein</fullName>
    </submittedName>
</protein>
<proteinExistence type="predicted"/>
<evidence type="ECO:0000256" key="2">
    <source>
        <dbReference type="SAM" id="SignalP"/>
    </source>
</evidence>
<sequence>MKMKRLMKKTGICLLSLVMILPFFYLQNPTVEAKEDGNGIIYMNTDNIITKDFEGFGVQWDPSDLYDYTDEQWNSFYEKAEFLKPNIMRVMLHDGDSYCIGFEDDGTPIYDWESVMMKRVYKILDFAEANNVPIILGEWRSISERGYLSYDEYGKTVNWSSPTWARMIVDCLEHLIVDKGYTCIKYYNMINEPNYYKRDNGGTDEESYNNWKTAMKNLRQEMDNSGIEAIENIKIVGPDVYDGQEAWIKQAKSEDLKDIIEMTEIHRYAPKSEVESGLIETKLKNWRTVAEELDENVKNEGFGIGEMGLSGTGPGDCQLNGRKYEYGVDIFDYALQAMKAGMKFGSVWGFEDSMHVQHNDIVNTFKDQYGPAASTEEGRQYKVHTPTGDPNIDNDIKIWGFWNELGEEMAAQNTENNVTGRANTVKASDEQLKPWYYTWSMLCRYFPSGMQILETTDSGIDYVTTSGIINRGNNQADLSIAVVNTSNKEQTITLNVPNASGKATLNQYYYYDGDRPMNDKGQLEVYDTLENVDLAKGLEVTMPANTCMIFTTLGHERESNPMTLTTGQTPAVTGVDIYEQSNLDKITVGQTYQMETSFTPSISKAEMRWKVTDYFGNETDIATIDQDGKLVANRAGQFNVTGYVKDNPQISDTVTFVATTTKTLIDDLENLDVAISYQDVVRDDNSANFNNAKTIKRSDSDPNGKPGIITYKADGIFDFELKAYSRKSSLGSSGNFTVQVSKDGNTWEDVELNFEVQDQLSSSWYPFVITPKEMDRSVEWQYLRVIMKSAGYNTYDPQYGGGTILYGEQSASEIVINNQEDYVVKGETLQFDVSVLPQQISQEVVYSVVETNGQATSKATIDENGLLIAKETGNVVVVIETKDKSLAAYYPLQIVGGYFVDEINNFDLMYDYGSFTYENSPQKFGEILIKRTSDTPQSIVYAYKDIQKATFEVFSNSSFGSDQASIYMSKDGIHYDLLDATITKVGTAPGASDFSKYTVSATGDNQYNFVKFEIKNDSKIYNPMIAKAEIIYNQEDDDVISMNVVQDRITLNVGKQTQLDVKVAPLNGKPELTFASENPEIATIDDQGLITAKSTGTTYLTVTLKDKQTIKIPINVLEENLAYKKDISATSEYNKTDKAASLAVDGDYSSRWGSAYMSSGSVSITVDLGKVQTIDTVKLYWEAARATDYNVEVAGEDKAFKVVQEMRDITDGTDDVVNFDPVDARYVRVTGLTPANKYGYSIYELEVYDNSKIVNVDSVNFTDTTKELYVGQEEELQIQVLPENATYPLPVYSSSDENVVRIENGKMIAVKAGKATISANVDGKIATLEVNVVEENAQKIADSITDLTIYDNKVVLPVYDKYTLSLYSSDHEKIIDLDGNVNLPVYDTTVNLVVKVVDQNNQEAHSKPISINITGNDDSLENINNLLDEVKNIDESLYKPSTVKNLKDAINSVEQILTTKDLLVSELNDAATLLNQAYQGLELKEDQTTLQKLIAEIKGLDSKLYTDKSYQSLMEIVKEVEDQINDDSSKEEIANAIIKLQEGYQQLIKQDDYDLLKQKIEEIEKIDWDLYTSQSQAQLKESLEKAKQYLQSDQMTTQGIYEYYYELVQSYGKLQLKADLTTLKALIEKIENLDLSLYKQESVDHLKVVLKEVKEKMSYDLTPEECQALLSKLQNAYNGLQLKENAADNSIASKTGDSSNVSLYATVGIGSLIGVMICLNKKRKCYKK</sequence>
<dbReference type="Pfam" id="PF00754">
    <property type="entry name" value="F5_F8_type_C"/>
    <property type="match status" value="1"/>
</dbReference>
<dbReference type="InterPro" id="IPR008979">
    <property type="entry name" value="Galactose-bd-like_sf"/>
</dbReference>
<organism evidence="4 5">
    <name type="scientific">Candidatus Erysipelatoclostridium merdavium</name>
    <dbReference type="NCBI Taxonomy" id="2838566"/>
    <lineage>
        <taxon>Bacteria</taxon>
        <taxon>Bacillati</taxon>
        <taxon>Bacillota</taxon>
        <taxon>Erysipelotrichia</taxon>
        <taxon>Erysipelotrichales</taxon>
        <taxon>Erysipelotrichales incertae sedis</taxon>
    </lineage>
</organism>
<keyword evidence="1" id="KW-0812">Transmembrane</keyword>
<feature type="chain" id="PRO_5038635564" evidence="2">
    <location>
        <begin position="34"/>
        <end position="1728"/>
    </location>
</feature>
<dbReference type="EMBL" id="DXET01000092">
    <property type="protein sequence ID" value="HIX81140.1"/>
    <property type="molecule type" value="Genomic_DNA"/>
</dbReference>
<dbReference type="InterPro" id="IPR017853">
    <property type="entry name" value="GH"/>
</dbReference>
<dbReference type="Gene3D" id="2.60.120.260">
    <property type="entry name" value="Galactose-binding domain-like"/>
    <property type="match status" value="1"/>
</dbReference>
<keyword evidence="1" id="KW-1133">Transmembrane helix</keyword>
<feature type="domain" description="F5/8 type C" evidence="3">
    <location>
        <begin position="1109"/>
        <end position="1250"/>
    </location>
</feature>
<dbReference type="SUPFAM" id="SSF51445">
    <property type="entry name" value="(Trans)glycosidases"/>
    <property type="match status" value="1"/>
</dbReference>
<dbReference type="Gene3D" id="3.20.20.80">
    <property type="entry name" value="Glycosidases"/>
    <property type="match status" value="1"/>
</dbReference>
<dbReference type="SUPFAM" id="SSF49373">
    <property type="entry name" value="Invasin/intimin cell-adhesion fragments"/>
    <property type="match status" value="2"/>
</dbReference>
<dbReference type="Gene3D" id="2.60.40.1080">
    <property type="match status" value="4"/>
</dbReference>
<dbReference type="SUPFAM" id="SSF49785">
    <property type="entry name" value="Galactose-binding domain-like"/>
    <property type="match status" value="1"/>
</dbReference>
<feature type="signal peptide" evidence="2">
    <location>
        <begin position="1"/>
        <end position="33"/>
    </location>
</feature>
<evidence type="ECO:0000313" key="5">
    <source>
        <dbReference type="Proteomes" id="UP000886724"/>
    </source>
</evidence>
<keyword evidence="1" id="KW-0472">Membrane</keyword>
<gene>
    <name evidence="4" type="ORF">H9980_04100</name>
</gene>
<dbReference type="InterPro" id="IPR000421">
    <property type="entry name" value="FA58C"/>
</dbReference>
<reference evidence="4" key="2">
    <citation type="submission" date="2021-04" db="EMBL/GenBank/DDBJ databases">
        <authorList>
            <person name="Gilroy R."/>
        </authorList>
    </citation>
    <scope>NUCLEOTIDE SEQUENCE</scope>
    <source>
        <strain evidence="4">ChiGjej1B1-14440</strain>
    </source>
</reference>
<dbReference type="SMART" id="SM00635">
    <property type="entry name" value="BID_2"/>
    <property type="match status" value="4"/>
</dbReference>
<dbReference type="InterPro" id="IPR003343">
    <property type="entry name" value="Big_2"/>
</dbReference>